<dbReference type="EMBL" id="GBRH01266164">
    <property type="protein sequence ID" value="JAD31731.1"/>
    <property type="molecule type" value="Transcribed_RNA"/>
</dbReference>
<evidence type="ECO:0000313" key="1">
    <source>
        <dbReference type="EMBL" id="JAD31731.1"/>
    </source>
</evidence>
<accession>A0A0A8YYT1</accession>
<reference evidence="1" key="2">
    <citation type="journal article" date="2015" name="Data Brief">
        <title>Shoot transcriptome of the giant reed, Arundo donax.</title>
        <authorList>
            <person name="Barrero R.A."/>
            <person name="Guerrero F.D."/>
            <person name="Moolhuijzen P."/>
            <person name="Goolsby J.A."/>
            <person name="Tidwell J."/>
            <person name="Bellgard S.E."/>
            <person name="Bellgard M.I."/>
        </authorList>
    </citation>
    <scope>NUCLEOTIDE SEQUENCE</scope>
    <source>
        <tissue evidence="1">Shoot tissue taken approximately 20 cm above the soil surface</tissue>
    </source>
</reference>
<reference evidence="1" key="1">
    <citation type="submission" date="2014-09" db="EMBL/GenBank/DDBJ databases">
        <authorList>
            <person name="Magalhaes I.L.F."/>
            <person name="Oliveira U."/>
            <person name="Santos F.R."/>
            <person name="Vidigal T.H.D.A."/>
            <person name="Brescovit A.D."/>
            <person name="Santos A.J."/>
        </authorList>
    </citation>
    <scope>NUCLEOTIDE SEQUENCE</scope>
    <source>
        <tissue evidence="1">Shoot tissue taken approximately 20 cm above the soil surface</tissue>
    </source>
</reference>
<organism evidence="1">
    <name type="scientific">Arundo donax</name>
    <name type="common">Giant reed</name>
    <name type="synonym">Donax arundinaceus</name>
    <dbReference type="NCBI Taxonomy" id="35708"/>
    <lineage>
        <taxon>Eukaryota</taxon>
        <taxon>Viridiplantae</taxon>
        <taxon>Streptophyta</taxon>
        <taxon>Embryophyta</taxon>
        <taxon>Tracheophyta</taxon>
        <taxon>Spermatophyta</taxon>
        <taxon>Magnoliopsida</taxon>
        <taxon>Liliopsida</taxon>
        <taxon>Poales</taxon>
        <taxon>Poaceae</taxon>
        <taxon>PACMAD clade</taxon>
        <taxon>Arundinoideae</taxon>
        <taxon>Arundineae</taxon>
        <taxon>Arundo</taxon>
    </lineage>
</organism>
<dbReference type="AlphaFoldDB" id="A0A0A8YYT1"/>
<protein>
    <submittedName>
        <fullName evidence="1">Uncharacterized protein</fullName>
    </submittedName>
</protein>
<proteinExistence type="predicted"/>
<sequence length="29" mass="3198">MCSLVSVGIDNQQLEQKLSYTVLDNVDQG</sequence>
<name>A0A0A8YYT1_ARUDO</name>